<feature type="compositionally biased region" description="Polar residues" evidence="4">
    <location>
        <begin position="813"/>
        <end position="833"/>
    </location>
</feature>
<evidence type="ECO:0000313" key="5">
    <source>
        <dbReference type="EMBL" id="THV54800.1"/>
    </source>
</evidence>
<gene>
    <name evidence="5" type="ORF">BGAL_0019g00010</name>
</gene>
<feature type="repeat" description="ANK" evidence="3">
    <location>
        <begin position="426"/>
        <end position="458"/>
    </location>
</feature>
<accession>A0A4S8RAQ2</accession>
<keyword evidence="2 3" id="KW-0040">ANK repeat</keyword>
<dbReference type="Proteomes" id="UP000308671">
    <property type="component" value="Unassembled WGS sequence"/>
</dbReference>
<feature type="repeat" description="ANK" evidence="3">
    <location>
        <begin position="152"/>
        <end position="184"/>
    </location>
</feature>
<dbReference type="OrthoDB" id="341259at2759"/>
<dbReference type="Gene3D" id="1.25.40.20">
    <property type="entry name" value="Ankyrin repeat-containing domain"/>
    <property type="match status" value="4"/>
</dbReference>
<dbReference type="PANTHER" id="PTHR24123">
    <property type="entry name" value="ANKYRIN REPEAT-CONTAINING"/>
    <property type="match status" value="1"/>
</dbReference>
<dbReference type="PROSITE" id="PS50088">
    <property type="entry name" value="ANK_REPEAT"/>
    <property type="match status" value="7"/>
</dbReference>
<feature type="repeat" description="ANK" evidence="3">
    <location>
        <begin position="253"/>
        <end position="285"/>
    </location>
</feature>
<keyword evidence="6" id="KW-1185">Reference proteome</keyword>
<feature type="repeat" description="ANK" evidence="3">
    <location>
        <begin position="220"/>
        <end position="252"/>
    </location>
</feature>
<evidence type="ECO:0000256" key="2">
    <source>
        <dbReference type="ARBA" id="ARBA00023043"/>
    </source>
</evidence>
<feature type="compositionally biased region" description="Basic and acidic residues" evidence="4">
    <location>
        <begin position="1158"/>
        <end position="1174"/>
    </location>
</feature>
<evidence type="ECO:0000256" key="1">
    <source>
        <dbReference type="ARBA" id="ARBA00022737"/>
    </source>
</evidence>
<evidence type="ECO:0008006" key="7">
    <source>
        <dbReference type="Google" id="ProtNLM"/>
    </source>
</evidence>
<organism evidence="5 6">
    <name type="scientific">Botrytis galanthina</name>
    <dbReference type="NCBI Taxonomy" id="278940"/>
    <lineage>
        <taxon>Eukaryota</taxon>
        <taxon>Fungi</taxon>
        <taxon>Dikarya</taxon>
        <taxon>Ascomycota</taxon>
        <taxon>Pezizomycotina</taxon>
        <taxon>Leotiomycetes</taxon>
        <taxon>Helotiales</taxon>
        <taxon>Sclerotiniaceae</taxon>
        <taxon>Botrytis</taxon>
    </lineage>
</organism>
<dbReference type="SUPFAM" id="SSF48403">
    <property type="entry name" value="Ankyrin repeat"/>
    <property type="match status" value="2"/>
</dbReference>
<keyword evidence="1" id="KW-0677">Repeat</keyword>
<feature type="compositionally biased region" description="Basic and acidic residues" evidence="4">
    <location>
        <begin position="908"/>
        <end position="926"/>
    </location>
</feature>
<feature type="region of interest" description="Disordered" evidence="4">
    <location>
        <begin position="908"/>
        <end position="928"/>
    </location>
</feature>
<reference evidence="5 6" key="1">
    <citation type="submission" date="2017-12" db="EMBL/GenBank/DDBJ databases">
        <title>Comparative genomics of Botrytis spp.</title>
        <authorList>
            <person name="Valero-Jimenez C.A."/>
            <person name="Tapia P."/>
            <person name="Veloso J."/>
            <person name="Silva-Moreno E."/>
            <person name="Staats M."/>
            <person name="Valdes J.H."/>
            <person name="Van Kan J.A.L."/>
        </authorList>
    </citation>
    <scope>NUCLEOTIDE SEQUENCE [LARGE SCALE GENOMIC DNA]</scope>
    <source>
        <strain evidence="5 6">MUCL435</strain>
    </source>
</reference>
<feature type="region of interest" description="Disordered" evidence="4">
    <location>
        <begin position="1157"/>
        <end position="1190"/>
    </location>
</feature>
<evidence type="ECO:0000256" key="4">
    <source>
        <dbReference type="SAM" id="MobiDB-lite"/>
    </source>
</evidence>
<dbReference type="Pfam" id="PF00023">
    <property type="entry name" value="Ank"/>
    <property type="match status" value="2"/>
</dbReference>
<dbReference type="InterPro" id="IPR051165">
    <property type="entry name" value="Multifunctional_ANK_Repeat"/>
</dbReference>
<evidence type="ECO:0000313" key="6">
    <source>
        <dbReference type="Proteomes" id="UP000308671"/>
    </source>
</evidence>
<proteinExistence type="predicted"/>
<dbReference type="PROSITE" id="PS50297">
    <property type="entry name" value="ANK_REP_REGION"/>
    <property type="match status" value="6"/>
</dbReference>
<dbReference type="SMART" id="SM00248">
    <property type="entry name" value="ANK"/>
    <property type="match status" value="15"/>
</dbReference>
<evidence type="ECO:0000256" key="3">
    <source>
        <dbReference type="PROSITE-ProRule" id="PRU00023"/>
    </source>
</evidence>
<feature type="repeat" description="ANK" evidence="3">
    <location>
        <begin position="119"/>
        <end position="151"/>
    </location>
</feature>
<dbReference type="InterPro" id="IPR002110">
    <property type="entry name" value="Ankyrin_rpt"/>
</dbReference>
<sequence length="1373" mass="154468">MEAGNTSHNENLSQSELIQGDSNNAFSELLINLSSDSGGPKAELLVKTMQESDLSDLKRLFNSKVDLLEMTVPTRIIHDGREIYLDLALIHWASGFSKPSIINLLLEFGVKMDEKIPIIGGTALHLASRYGSKNNIDVLLSQKLDINQKDRDGMTPLHLSSRYGREENVECLLDASADYSQLDNYNSMAIHHAAMNGEFETLKILYRRGSHRYINEANSYLNAPLHLASISGNANVAKWLLEKGAAINQPGIGGDTPLCLATAKDHIEIVRELLINGANIHKRNDHSYSPILIASENANLEIFNRLRMSGAFLSDAGARDNGTCYHRVISCFRDFSSDHNKIIDYLVGYDVDINQVNSLGDSPLSLACTKNKFEHAQCLLKYGADVNPLESRKNGTPLMEACCRPATRIVELLLQHDADTETKSSHGMTALAYAVLHNRIEHVKLLIKKGANVMCTDHRGITPLHTAVLQEKNIAIALEILATEQYYPKSSSTKYPHRESTSEIREMQIVLLQGFESSEYETLEQLYIIMYWAVSNGAKDLANRCIDHDRQVLRWTREGATWLHVTSISDALDQPLGWAAVALIIQQNSRGDSPLAIAIEKGHDKLEDLFWSQIKQFQDTEKRLMESYPDFSAQILEFLARHEEPGNEEILKAFLSSGGKRDVKDSEGFTALQWAVYRSQVVIVWWLLSKGGYSSDERKSASKLITNRDGESEAIGKLLLEPPAILDHVSNPNKKHSFRSLGCTDRIAAISSKARIVDVLSGAESNRIEYATSSVEELIYDSGPEYKMREAEDLSERNLALLKKKLKKDYGASQNRIGNQTQDSPNLDSNSPQHGKLCDQEPSSGNLRKFDLRWIHLPVNEDLVSRLSSDSGRSEREHMAIMKHFNKSWTELAAGAERYYMKPQFVRKQEDSHYDPVNDRSGDQAPRESTAGACAALYMPYLDIGTFARKRDETINEHNSKETKHEPITLDQYYYPTIDDTSTRDNDQVLSKFLQQKSEQPGGTAFLSKMSMGEHTVFGFGLSTKVLLKIPNSKYKQTCEPADPASETIITATTQKFGETPEQISKADREPPEILLQNALDNILHGDTKTQFERAKTVNSLMELLLGVASGLFMKRFVPVSGQIYKGPIEIFRESIRDVAEKESSLFQEFLRGLQKAKPREQKSLEPEQKKEQPSSEDFDSESPDKPIPLNRYHVISSETELLNMIRDIRDELHMLRSLAEDQEIVWKQVFASSDLMHFKAYSPTNVKKDLNAMLSEADKTEGYINTLLDLRQAEFGRLQAYDSARQSNSIFVFTIMTIVFVSLDWQSSERVGVTALISVPAIIFAWKVNAISSFRPRNNIISETSKHTDATKGALIKVRRRGRKQHDIEAKQ</sequence>
<name>A0A4S8RAQ2_9HELO</name>
<dbReference type="Pfam" id="PF12796">
    <property type="entry name" value="Ank_2"/>
    <property type="match status" value="3"/>
</dbReference>
<protein>
    <recommendedName>
        <fullName evidence="7">Ankyrin repeat protein</fullName>
    </recommendedName>
</protein>
<feature type="region of interest" description="Disordered" evidence="4">
    <location>
        <begin position="813"/>
        <end position="842"/>
    </location>
</feature>
<dbReference type="PANTHER" id="PTHR24123:SF33">
    <property type="entry name" value="PROTEIN HOS4"/>
    <property type="match status" value="1"/>
</dbReference>
<dbReference type="EMBL" id="PQXL01000019">
    <property type="protein sequence ID" value="THV54800.1"/>
    <property type="molecule type" value="Genomic_DNA"/>
</dbReference>
<dbReference type="InterPro" id="IPR036770">
    <property type="entry name" value="Ankyrin_rpt-contain_sf"/>
</dbReference>
<feature type="repeat" description="ANK" evidence="3">
    <location>
        <begin position="393"/>
        <end position="425"/>
    </location>
</feature>
<comment type="caution">
    <text evidence="5">The sequence shown here is derived from an EMBL/GenBank/DDBJ whole genome shotgun (WGS) entry which is preliminary data.</text>
</comment>
<feature type="repeat" description="ANK" evidence="3">
    <location>
        <begin position="359"/>
        <end position="391"/>
    </location>
</feature>